<proteinExistence type="predicted"/>
<dbReference type="Proteomes" id="UP000000391">
    <property type="component" value="Chromosome"/>
</dbReference>
<dbReference type="OrthoDB" id="220545at2157"/>
<reference evidence="1 2" key="1">
    <citation type="submission" date="2010-06" db="EMBL/GenBank/DDBJ databases">
        <title>Complete sequence chromosome of Methanohalobium evestigatum Z-7303.</title>
        <authorList>
            <consortium name="US DOE Joint Genome Institute"/>
            <person name="Lucas S."/>
            <person name="Copeland A."/>
            <person name="Lapidus A."/>
            <person name="Cheng J.-F."/>
            <person name="Bruce D."/>
            <person name="Goodwin L."/>
            <person name="Pitluck S."/>
            <person name="Saunders E."/>
            <person name="Detter J.C."/>
            <person name="Han C."/>
            <person name="Tapia R."/>
            <person name="Land M."/>
            <person name="Hauser L."/>
            <person name="Kyrpides N."/>
            <person name="Mikhailova N."/>
            <person name="Sieprawska-Lupa M."/>
            <person name="Whitman W.B."/>
            <person name="Anderson I."/>
            <person name="Woyke T."/>
        </authorList>
    </citation>
    <scope>NUCLEOTIDE SEQUENCE [LARGE SCALE GENOMIC DNA]</scope>
    <source>
        <strain evidence="2">ATCC BAA-1072 / DSM 3721 / NBRC 107634 / OCM 161 / Z-7303</strain>
    </source>
</reference>
<sequence length="349" mass="38041">MAKGLDIGTMNIICAENEGEDVVFTQERNAFLELDSSDLTNMMLDSAKVLYIEKDDKISVLGEDAFNFATIFGKETRRPMRFGIISPKEKDAIPMIKLIVDRVLGDPGYQNEALCISSPADPIDLDMNTLYHKKMTEALTKKMSYDTKVIDEGLAVVYSELADSNFTGLGISIGAGLTNVTLAYMATPVLSFSIGRGGDWIDEQVSNATGLPKDHACVTKEKGFKLGSEVEIGGPEGALTIYYDALMTYVIQNLNKKLAEITPPNVKFPVAVAGGSSNPPGFIKMFEKKLKEANLQIDISNINIATDPLYSVARGCLIAARTQEGEEMGRNKNADDILQEIEEIGEGEE</sequence>
<dbReference type="Pfam" id="PF25216">
    <property type="entry name" value="Volactin"/>
    <property type="match status" value="1"/>
</dbReference>
<organism evidence="1 2">
    <name type="scientific">Methanohalobium evestigatum (strain ATCC BAA-1072 / DSM 3721 / NBRC 107634 / OCM 161 / Z-7303)</name>
    <dbReference type="NCBI Taxonomy" id="644295"/>
    <lineage>
        <taxon>Archaea</taxon>
        <taxon>Methanobacteriati</taxon>
        <taxon>Methanobacteriota</taxon>
        <taxon>Stenosarchaea group</taxon>
        <taxon>Methanomicrobia</taxon>
        <taxon>Methanosarcinales</taxon>
        <taxon>Methanosarcinaceae</taxon>
        <taxon>Methanohalobium</taxon>
    </lineage>
</organism>
<name>D7EA77_METEZ</name>
<dbReference type="SUPFAM" id="SSF53067">
    <property type="entry name" value="Actin-like ATPase domain"/>
    <property type="match status" value="1"/>
</dbReference>
<dbReference type="RefSeq" id="WP_013195313.1">
    <property type="nucleotide sequence ID" value="NC_014253.1"/>
</dbReference>
<gene>
    <name evidence="1" type="ordered locus">Metev_1917</name>
</gene>
<evidence type="ECO:0000313" key="2">
    <source>
        <dbReference type="Proteomes" id="UP000000391"/>
    </source>
</evidence>
<evidence type="ECO:0000313" key="1">
    <source>
        <dbReference type="EMBL" id="ADI74748.1"/>
    </source>
</evidence>
<dbReference type="Gene3D" id="3.30.420.40">
    <property type="match status" value="1"/>
</dbReference>
<dbReference type="KEGG" id="mev:Metev_1917"/>
<protein>
    <recommendedName>
        <fullName evidence="3">Cell division protein FtsA</fullName>
    </recommendedName>
</protein>
<dbReference type="AlphaFoldDB" id="D7EA77"/>
<dbReference type="HOGENOM" id="CLU_822850_0_0_2"/>
<keyword evidence="2" id="KW-1185">Reference proteome</keyword>
<dbReference type="EMBL" id="CP002069">
    <property type="protein sequence ID" value="ADI74748.1"/>
    <property type="molecule type" value="Genomic_DNA"/>
</dbReference>
<dbReference type="InterPro" id="IPR043129">
    <property type="entry name" value="ATPase_NBD"/>
</dbReference>
<evidence type="ECO:0008006" key="3">
    <source>
        <dbReference type="Google" id="ProtNLM"/>
    </source>
</evidence>
<dbReference type="GeneID" id="9347576"/>
<dbReference type="InterPro" id="IPR057363">
    <property type="entry name" value="Volactin"/>
</dbReference>
<accession>D7EA77</accession>